<keyword evidence="6" id="KW-0808">Transferase</keyword>
<evidence type="ECO:0000256" key="7">
    <source>
        <dbReference type="ARBA" id="ARBA00022741"/>
    </source>
</evidence>
<dbReference type="RefSeq" id="WP_066398872.1">
    <property type="nucleotide sequence ID" value="NZ_CP022572.1"/>
</dbReference>
<dbReference type="InterPro" id="IPR005467">
    <property type="entry name" value="His_kinase_dom"/>
</dbReference>
<dbReference type="Gene3D" id="6.10.340.10">
    <property type="match status" value="1"/>
</dbReference>
<dbReference type="Pfam" id="PF00512">
    <property type="entry name" value="HisKA"/>
    <property type="match status" value="1"/>
</dbReference>
<dbReference type="InterPro" id="IPR003594">
    <property type="entry name" value="HATPase_dom"/>
</dbReference>
<dbReference type="CDD" id="cd06225">
    <property type="entry name" value="HAMP"/>
    <property type="match status" value="1"/>
</dbReference>
<evidence type="ECO:0000256" key="6">
    <source>
        <dbReference type="ARBA" id="ARBA00022679"/>
    </source>
</evidence>
<dbReference type="InterPro" id="IPR036097">
    <property type="entry name" value="HisK_dim/P_sf"/>
</dbReference>
<dbReference type="PROSITE" id="PS50885">
    <property type="entry name" value="HAMP"/>
    <property type="match status" value="1"/>
</dbReference>
<dbReference type="SMART" id="SM00388">
    <property type="entry name" value="HisKA"/>
    <property type="match status" value="1"/>
</dbReference>
<evidence type="ECO:0000256" key="11">
    <source>
        <dbReference type="ARBA" id="ARBA00023136"/>
    </source>
</evidence>
<evidence type="ECO:0000256" key="2">
    <source>
        <dbReference type="ARBA" id="ARBA00004651"/>
    </source>
</evidence>
<feature type="domain" description="Histidine kinase" evidence="13">
    <location>
        <begin position="354"/>
        <end position="568"/>
    </location>
</feature>
<protein>
    <recommendedName>
        <fullName evidence="3">histidine kinase</fullName>
        <ecNumber evidence="3">2.7.13.3</ecNumber>
    </recommendedName>
</protein>
<dbReference type="PANTHER" id="PTHR43065">
    <property type="entry name" value="SENSOR HISTIDINE KINASE"/>
    <property type="match status" value="1"/>
</dbReference>
<dbReference type="SUPFAM" id="SSF47384">
    <property type="entry name" value="Homodimeric domain of signal transducing histidine kinase"/>
    <property type="match status" value="1"/>
</dbReference>
<keyword evidence="9" id="KW-0067">ATP-binding</keyword>
<organism evidence="15 16">
    <name type="scientific">Neobacillus mesonae</name>
    <dbReference type="NCBI Taxonomy" id="1193713"/>
    <lineage>
        <taxon>Bacteria</taxon>
        <taxon>Bacillati</taxon>
        <taxon>Bacillota</taxon>
        <taxon>Bacilli</taxon>
        <taxon>Bacillales</taxon>
        <taxon>Bacillaceae</taxon>
        <taxon>Neobacillus</taxon>
    </lineage>
</organism>
<keyword evidence="8 15" id="KW-0418">Kinase</keyword>
<comment type="catalytic activity">
    <reaction evidence="1">
        <text>ATP + protein L-histidine = ADP + protein N-phospho-L-histidine.</text>
        <dbReference type="EC" id="2.7.13.3"/>
    </reaction>
</comment>
<dbReference type="InterPro" id="IPR003660">
    <property type="entry name" value="HAMP_dom"/>
</dbReference>
<sequence>MAFNIKWLTSQPIRHKVLVFGLFMSIIPLLLISFYYFYHTKIDLENRIKEKQELILQNLSTEISLEFNLTSQHLQNLTLLSAPSRTDSEFYQLLQQNESIEEIVILDDHGNVEKRISRYKLNKPESHEKWYSKGMWQKHKKNNKAYSDVQINQFGQPVIKLAVPLYENGVTKGAGVVIQLQKIVGKIASFRQDQASYLYLLDSKGKVIAHQDSSKLWQKKSVILTDSVLGVKQQIPGLNWSLVMEEPKTSAFKPIYKMFNDGLIVMALFTIIVSLISIYAGFYFTKPILMLEKAINKMKYSEEFSRLPVERNDEIGKLVESFNEMGIEIQAKKEIEEKMIQTDKLAALGLMASSFAHEVNNPLTVINIYAEDLLDRINGSDPTLDNHELDNYLQKITDNAGRCKKITGNLLNFSRKTNWTVSEIDIKEIIQNTITLVDYSLNKKNIKLISHLSEIPVFPGDSLKLMQVLVNIINNSIDSIEKDGEIAISGELKDNLFCLSISDTGEGISKENLPYIFDPFFTTKTLGKGTGLGLSVCYGIIQQFGGRIQLISNVGKGTTVEIMIPIHIGKKEGSSWGKTES</sequence>
<dbReference type="GO" id="GO:0000155">
    <property type="term" value="F:phosphorelay sensor kinase activity"/>
    <property type="evidence" value="ECO:0007669"/>
    <property type="project" value="InterPro"/>
</dbReference>
<evidence type="ECO:0000256" key="9">
    <source>
        <dbReference type="ARBA" id="ARBA00022840"/>
    </source>
</evidence>
<dbReference type="CDD" id="cd18773">
    <property type="entry name" value="PDC1_HK_sensor"/>
    <property type="match status" value="1"/>
</dbReference>
<keyword evidence="7" id="KW-0547">Nucleotide-binding</keyword>
<dbReference type="Pfam" id="PF00672">
    <property type="entry name" value="HAMP"/>
    <property type="match status" value="1"/>
</dbReference>
<evidence type="ECO:0000259" key="13">
    <source>
        <dbReference type="PROSITE" id="PS50109"/>
    </source>
</evidence>
<dbReference type="SUPFAM" id="SSF158472">
    <property type="entry name" value="HAMP domain-like"/>
    <property type="match status" value="1"/>
</dbReference>
<reference evidence="15 16" key="1">
    <citation type="submission" date="2017-07" db="EMBL/GenBank/DDBJ databases">
        <title>The complete genome sequence of Bacillus mesonae strain H20-5, an efficient strain improving plant abiotic stress resistance.</title>
        <authorList>
            <person name="Kim S.Y."/>
            <person name="Song H."/>
            <person name="Sang M.K."/>
            <person name="Weon H.-Y."/>
            <person name="Song J."/>
        </authorList>
    </citation>
    <scope>NUCLEOTIDE SEQUENCE [LARGE SCALE GENOMIC DNA]</scope>
    <source>
        <strain evidence="15 16">H20-5</strain>
    </source>
</reference>
<keyword evidence="12" id="KW-0812">Transmembrane</keyword>
<dbReference type="PANTHER" id="PTHR43065:SF46">
    <property type="entry name" value="C4-DICARBOXYLATE TRANSPORT SENSOR PROTEIN DCTB"/>
    <property type="match status" value="1"/>
</dbReference>
<dbReference type="SUPFAM" id="SSF55874">
    <property type="entry name" value="ATPase domain of HSP90 chaperone/DNA topoisomerase II/histidine kinase"/>
    <property type="match status" value="1"/>
</dbReference>
<dbReference type="Gene3D" id="1.10.287.130">
    <property type="match status" value="1"/>
</dbReference>
<dbReference type="PRINTS" id="PR00344">
    <property type="entry name" value="BCTRLSENSOR"/>
</dbReference>
<dbReference type="Proteomes" id="UP000282892">
    <property type="component" value="Chromosome"/>
</dbReference>
<evidence type="ECO:0000256" key="3">
    <source>
        <dbReference type="ARBA" id="ARBA00012438"/>
    </source>
</evidence>
<evidence type="ECO:0000256" key="1">
    <source>
        <dbReference type="ARBA" id="ARBA00000085"/>
    </source>
</evidence>
<dbReference type="SMART" id="SM00387">
    <property type="entry name" value="HATPase_c"/>
    <property type="match status" value="1"/>
</dbReference>
<evidence type="ECO:0000256" key="8">
    <source>
        <dbReference type="ARBA" id="ARBA00022777"/>
    </source>
</evidence>
<evidence type="ECO:0000256" key="4">
    <source>
        <dbReference type="ARBA" id="ARBA00022475"/>
    </source>
</evidence>
<comment type="subcellular location">
    <subcellularLocation>
        <location evidence="2">Cell membrane</location>
        <topology evidence="2">Multi-pass membrane protein</topology>
    </subcellularLocation>
</comment>
<dbReference type="EC" id="2.7.13.3" evidence="3"/>
<dbReference type="InterPro" id="IPR004358">
    <property type="entry name" value="Sig_transdc_His_kin-like_C"/>
</dbReference>
<evidence type="ECO:0000259" key="14">
    <source>
        <dbReference type="PROSITE" id="PS50885"/>
    </source>
</evidence>
<dbReference type="Pfam" id="PF02518">
    <property type="entry name" value="HATPase_c"/>
    <property type="match status" value="1"/>
</dbReference>
<keyword evidence="11 12" id="KW-0472">Membrane</keyword>
<keyword evidence="16" id="KW-1185">Reference proteome</keyword>
<accession>A0A3Q9QV03</accession>
<dbReference type="SMART" id="SM00304">
    <property type="entry name" value="HAMP"/>
    <property type="match status" value="1"/>
</dbReference>
<dbReference type="GO" id="GO:0005524">
    <property type="term" value="F:ATP binding"/>
    <property type="evidence" value="ECO:0007669"/>
    <property type="project" value="UniProtKB-KW"/>
</dbReference>
<feature type="domain" description="HAMP" evidence="14">
    <location>
        <begin position="282"/>
        <end position="334"/>
    </location>
</feature>
<dbReference type="CDD" id="cd00082">
    <property type="entry name" value="HisKA"/>
    <property type="match status" value="1"/>
</dbReference>
<evidence type="ECO:0000256" key="10">
    <source>
        <dbReference type="ARBA" id="ARBA00023012"/>
    </source>
</evidence>
<feature type="transmembrane region" description="Helical" evidence="12">
    <location>
        <begin position="263"/>
        <end position="284"/>
    </location>
</feature>
<dbReference type="KEGG" id="nmk:CHR53_13390"/>
<keyword evidence="12" id="KW-1133">Transmembrane helix</keyword>
<dbReference type="GO" id="GO:0005886">
    <property type="term" value="C:plasma membrane"/>
    <property type="evidence" value="ECO:0007669"/>
    <property type="project" value="UniProtKB-SubCell"/>
</dbReference>
<evidence type="ECO:0000313" key="15">
    <source>
        <dbReference type="EMBL" id="AZU62196.1"/>
    </source>
</evidence>
<dbReference type="Gene3D" id="3.30.565.10">
    <property type="entry name" value="Histidine kinase-like ATPase, C-terminal domain"/>
    <property type="match status" value="1"/>
</dbReference>
<dbReference type="AlphaFoldDB" id="A0A3Q9QV03"/>
<feature type="transmembrane region" description="Helical" evidence="12">
    <location>
        <begin position="17"/>
        <end position="38"/>
    </location>
</feature>
<keyword evidence="4" id="KW-1003">Cell membrane</keyword>
<keyword evidence="10" id="KW-0902">Two-component regulatory system</keyword>
<dbReference type="InterPro" id="IPR036890">
    <property type="entry name" value="HATPase_C_sf"/>
</dbReference>
<evidence type="ECO:0000256" key="12">
    <source>
        <dbReference type="SAM" id="Phobius"/>
    </source>
</evidence>
<proteinExistence type="predicted"/>
<dbReference type="OrthoDB" id="9815750at2"/>
<gene>
    <name evidence="15" type="ORF">CHR53_13390</name>
</gene>
<keyword evidence="5" id="KW-0597">Phosphoprotein</keyword>
<dbReference type="STRING" id="1193713.GCA_001636315_05115"/>
<evidence type="ECO:0000256" key="5">
    <source>
        <dbReference type="ARBA" id="ARBA00022553"/>
    </source>
</evidence>
<name>A0A3Q9QV03_9BACI</name>
<dbReference type="PROSITE" id="PS50109">
    <property type="entry name" value="HIS_KIN"/>
    <property type="match status" value="1"/>
</dbReference>
<dbReference type="Gene3D" id="3.30.450.20">
    <property type="entry name" value="PAS domain"/>
    <property type="match status" value="1"/>
</dbReference>
<dbReference type="InterPro" id="IPR003661">
    <property type="entry name" value="HisK_dim/P_dom"/>
</dbReference>
<dbReference type="EMBL" id="CP022572">
    <property type="protein sequence ID" value="AZU62196.1"/>
    <property type="molecule type" value="Genomic_DNA"/>
</dbReference>
<evidence type="ECO:0000313" key="16">
    <source>
        <dbReference type="Proteomes" id="UP000282892"/>
    </source>
</evidence>